<dbReference type="InterPro" id="IPR051026">
    <property type="entry name" value="PI/PC_transfer"/>
</dbReference>
<feature type="domain" description="CRAL-TRIO" evidence="6">
    <location>
        <begin position="104"/>
        <end position="278"/>
    </location>
</feature>
<feature type="region of interest" description="Disordered" evidence="5">
    <location>
        <begin position="1"/>
        <end position="29"/>
    </location>
</feature>
<dbReference type="SUPFAM" id="SSF52087">
    <property type="entry name" value="CRAL/TRIO domain"/>
    <property type="match status" value="1"/>
</dbReference>
<dbReference type="GO" id="GO:0008526">
    <property type="term" value="F:phosphatidylinositol transfer activity"/>
    <property type="evidence" value="ECO:0000318"/>
    <property type="project" value="GO_Central"/>
</dbReference>
<dbReference type="OrthoDB" id="1434354at2759"/>
<dbReference type="GO" id="GO:0000139">
    <property type="term" value="C:Golgi membrane"/>
    <property type="evidence" value="ECO:0007669"/>
    <property type="project" value="UniProtKB-SubCell"/>
</dbReference>
<feature type="compositionally biased region" description="Pro residues" evidence="5">
    <location>
        <begin position="1"/>
        <end position="12"/>
    </location>
</feature>
<dbReference type="GO" id="GO:0005886">
    <property type="term" value="C:plasma membrane"/>
    <property type="evidence" value="ECO:0007669"/>
    <property type="project" value="UniProtKB-SubCell"/>
</dbReference>
<dbReference type="FunCoup" id="A0A2K3D4I8">
    <property type="interactions" value="430"/>
</dbReference>
<dbReference type="Gene3D" id="1.10.8.20">
    <property type="entry name" value="N-terminal domain of phosphatidylinositol transfer protein sec14p"/>
    <property type="match status" value="1"/>
</dbReference>
<dbReference type="Proteomes" id="UP000006906">
    <property type="component" value="Chromosome 12"/>
</dbReference>
<gene>
    <name evidence="7" type="ORF">CHLRE_12g527050v5</name>
</gene>
<evidence type="ECO:0000256" key="3">
    <source>
        <dbReference type="ARBA" id="ARBA00038020"/>
    </source>
</evidence>
<name>A0A2K3D4I8_CHLRE</name>
<dbReference type="RefSeq" id="XP_042918602.1">
    <property type="nucleotide sequence ID" value="XM_043068507.1"/>
</dbReference>
<dbReference type="PANTHER" id="PTHR45657:SF1">
    <property type="entry name" value="CRAL-TRIO DOMAIN-CONTAINING PROTEIN YKL091C-RELATED"/>
    <property type="match status" value="1"/>
</dbReference>
<feature type="compositionally biased region" description="Basic and acidic residues" evidence="5">
    <location>
        <begin position="17"/>
        <end position="29"/>
    </location>
</feature>
<reference evidence="7 8" key="1">
    <citation type="journal article" date="2007" name="Science">
        <title>The Chlamydomonas genome reveals the evolution of key animal and plant functions.</title>
        <authorList>
            <person name="Merchant S.S."/>
            <person name="Prochnik S.E."/>
            <person name="Vallon O."/>
            <person name="Harris E.H."/>
            <person name="Karpowicz S.J."/>
            <person name="Witman G.B."/>
            <person name="Terry A."/>
            <person name="Salamov A."/>
            <person name="Fritz-Laylin L.K."/>
            <person name="Marechal-Drouard L."/>
            <person name="Marshall W.F."/>
            <person name="Qu L.H."/>
            <person name="Nelson D.R."/>
            <person name="Sanderfoot A.A."/>
            <person name="Spalding M.H."/>
            <person name="Kapitonov V.V."/>
            <person name="Ren Q."/>
            <person name="Ferris P."/>
            <person name="Lindquist E."/>
            <person name="Shapiro H."/>
            <person name="Lucas S.M."/>
            <person name="Grimwood J."/>
            <person name="Schmutz J."/>
            <person name="Cardol P."/>
            <person name="Cerutti H."/>
            <person name="Chanfreau G."/>
            <person name="Chen C.L."/>
            <person name="Cognat V."/>
            <person name="Croft M.T."/>
            <person name="Dent R."/>
            <person name="Dutcher S."/>
            <person name="Fernandez E."/>
            <person name="Fukuzawa H."/>
            <person name="Gonzalez-Ballester D."/>
            <person name="Gonzalez-Halphen D."/>
            <person name="Hallmann A."/>
            <person name="Hanikenne M."/>
            <person name="Hippler M."/>
            <person name="Inwood W."/>
            <person name="Jabbari K."/>
            <person name="Kalanon M."/>
            <person name="Kuras R."/>
            <person name="Lefebvre P.A."/>
            <person name="Lemaire S.D."/>
            <person name="Lobanov A.V."/>
            <person name="Lohr M."/>
            <person name="Manuell A."/>
            <person name="Meier I."/>
            <person name="Mets L."/>
            <person name="Mittag M."/>
            <person name="Mittelmeier T."/>
            <person name="Moroney J.V."/>
            <person name="Moseley J."/>
            <person name="Napoli C."/>
            <person name="Nedelcu A.M."/>
            <person name="Niyogi K."/>
            <person name="Novoselov S.V."/>
            <person name="Paulsen I.T."/>
            <person name="Pazour G."/>
            <person name="Purton S."/>
            <person name="Ral J.P."/>
            <person name="Riano-Pachon D.M."/>
            <person name="Riekhof W."/>
            <person name="Rymarquis L."/>
            <person name="Schroda M."/>
            <person name="Stern D."/>
            <person name="Umen J."/>
            <person name="Willows R."/>
            <person name="Wilson N."/>
            <person name="Zimmer S.L."/>
            <person name="Allmer J."/>
            <person name="Balk J."/>
            <person name="Bisova K."/>
            <person name="Chen C.J."/>
            <person name="Elias M."/>
            <person name="Gendler K."/>
            <person name="Hauser C."/>
            <person name="Lamb M.R."/>
            <person name="Ledford H."/>
            <person name="Long J.C."/>
            <person name="Minagawa J."/>
            <person name="Page M.D."/>
            <person name="Pan J."/>
            <person name="Pootakham W."/>
            <person name="Roje S."/>
            <person name="Rose A."/>
            <person name="Stahlberg E."/>
            <person name="Terauchi A.M."/>
            <person name="Yang P."/>
            <person name="Ball S."/>
            <person name="Bowler C."/>
            <person name="Dieckmann C.L."/>
            <person name="Gladyshev V.N."/>
            <person name="Green P."/>
            <person name="Jorgensen R."/>
            <person name="Mayfield S."/>
            <person name="Mueller-Roeber B."/>
            <person name="Rajamani S."/>
            <person name="Sayre R.T."/>
            <person name="Brokstein P."/>
            <person name="Dubchak I."/>
            <person name="Goodstein D."/>
            <person name="Hornick L."/>
            <person name="Huang Y.W."/>
            <person name="Jhaveri J."/>
            <person name="Luo Y."/>
            <person name="Martinez D."/>
            <person name="Ngau W.C."/>
            <person name="Otillar B."/>
            <person name="Poliakov A."/>
            <person name="Porter A."/>
            <person name="Szajkowski L."/>
            <person name="Werner G."/>
            <person name="Zhou K."/>
            <person name="Grigoriev I.V."/>
            <person name="Rokhsar D.S."/>
            <person name="Grossman A.R."/>
        </authorList>
    </citation>
    <scope>NUCLEOTIDE SEQUENCE [LARGE SCALE GENOMIC DNA]</scope>
    <source>
        <strain evidence="8">CC-503</strain>
    </source>
</reference>
<dbReference type="InParanoid" id="A0A2K3D4I8"/>
<evidence type="ECO:0000313" key="8">
    <source>
        <dbReference type="Proteomes" id="UP000006906"/>
    </source>
</evidence>
<dbReference type="SMART" id="SM00516">
    <property type="entry name" value="SEC14"/>
    <property type="match status" value="1"/>
</dbReference>
<organism evidence="7 8">
    <name type="scientific">Chlamydomonas reinhardtii</name>
    <name type="common">Chlamydomonas smithii</name>
    <dbReference type="NCBI Taxonomy" id="3055"/>
    <lineage>
        <taxon>Eukaryota</taxon>
        <taxon>Viridiplantae</taxon>
        <taxon>Chlorophyta</taxon>
        <taxon>core chlorophytes</taxon>
        <taxon>Chlorophyceae</taxon>
        <taxon>CS clade</taxon>
        <taxon>Chlamydomonadales</taxon>
        <taxon>Chlamydomonadaceae</taxon>
        <taxon>Chlamydomonas</taxon>
    </lineage>
</organism>
<evidence type="ECO:0000256" key="1">
    <source>
        <dbReference type="ARBA" id="ARBA00004202"/>
    </source>
</evidence>
<dbReference type="InterPro" id="IPR036273">
    <property type="entry name" value="CRAL/TRIO_N_dom_sf"/>
</dbReference>
<dbReference type="InterPro" id="IPR011074">
    <property type="entry name" value="CRAL/TRIO_N_dom"/>
</dbReference>
<dbReference type="InterPro" id="IPR036865">
    <property type="entry name" value="CRAL-TRIO_dom_sf"/>
</dbReference>
<dbReference type="SMART" id="SM01100">
    <property type="entry name" value="CRAL_TRIO_N"/>
    <property type="match status" value="1"/>
</dbReference>
<dbReference type="KEGG" id="cre:CHLRE_12g527050v5"/>
<dbReference type="GO" id="GO:0006892">
    <property type="term" value="P:post-Golgi vesicle-mediated transport"/>
    <property type="evidence" value="ECO:0000318"/>
    <property type="project" value="GO_Central"/>
</dbReference>
<evidence type="ECO:0000256" key="4">
    <source>
        <dbReference type="SAM" id="Coils"/>
    </source>
</evidence>
<dbReference type="PROSITE" id="PS50191">
    <property type="entry name" value="CRAL_TRIO"/>
    <property type="match status" value="1"/>
</dbReference>
<keyword evidence="8" id="KW-1185">Reference proteome</keyword>
<dbReference type="PaxDb" id="3055-EDP00680"/>
<sequence>MPPQVKPLPGPPQKFQGRKDYPIENKTDDWGLTPEAQETYVEVFRQRLEALQLWKPEIDYFTLRRFLRARTYDFDRAIKMWTDHVNWRRENKVDSILQDFHFDERDKFLEAYPQGYHKLDKMGRPVYIQLIGKIKVPAIMECTNEERMFKFHVQEYERCVKVIMPIASKLAGRKVDQTFGIMDVKGVGMSALTGDVKRMLGQFTKTDQDNYPEMLGHICIINAPAVFRMLWGLVKNMIDVRTQQKIEILGPNYMEALLKHMDIENIPEFLGGQSRGTLLDDVGPWSDPELMAANGIDVDALRRGDPAGALPGPGLASPSFTRAPSLLNSSLGPMGSMFRTPTVARVSVEAANGASPSASASGPSAMLAASAAATVAQLQAIAENRSRSLQERVKVLENMLPAALERSRPQAATDVSVRSAPEGSLLNRVEVLEDAVETVLLAQEALIIQAQQQAQLTEVALADLRNRVATAEAKASSAKAGCCTIM</sequence>
<dbReference type="Pfam" id="PF00650">
    <property type="entry name" value="CRAL_TRIO"/>
    <property type="match status" value="1"/>
</dbReference>
<evidence type="ECO:0000259" key="6">
    <source>
        <dbReference type="PROSITE" id="PS50191"/>
    </source>
</evidence>
<evidence type="ECO:0000256" key="2">
    <source>
        <dbReference type="ARBA" id="ARBA00004395"/>
    </source>
</evidence>
<dbReference type="PANTHER" id="PTHR45657">
    <property type="entry name" value="CRAL-TRIO DOMAIN-CONTAINING PROTEIN YKL091C-RELATED"/>
    <property type="match status" value="1"/>
</dbReference>
<dbReference type="CDD" id="cd00170">
    <property type="entry name" value="SEC14"/>
    <property type="match status" value="1"/>
</dbReference>
<dbReference type="ExpressionAtlas" id="A0A2K3D4I8">
    <property type="expression patterns" value="baseline"/>
</dbReference>
<accession>A0A2K3D4I8</accession>
<dbReference type="GeneID" id="5722472"/>
<proteinExistence type="inferred from homology"/>
<comment type="subcellular location">
    <subcellularLocation>
        <location evidence="1">Cell membrane</location>
        <topology evidence="1">Peripheral membrane protein</topology>
    </subcellularLocation>
    <subcellularLocation>
        <location evidence="2">Golgi apparatus membrane</location>
        <topology evidence="2">Peripheral membrane protein</topology>
    </subcellularLocation>
</comment>
<dbReference type="Gene3D" id="3.40.525.10">
    <property type="entry name" value="CRAL-TRIO lipid binding domain"/>
    <property type="match status" value="1"/>
</dbReference>
<dbReference type="InterPro" id="IPR001251">
    <property type="entry name" value="CRAL-TRIO_dom"/>
</dbReference>
<keyword evidence="4" id="KW-0175">Coiled coil</keyword>
<protein>
    <recommendedName>
        <fullName evidence="6">CRAL-TRIO domain-containing protein</fullName>
    </recommendedName>
</protein>
<feature type="coiled-coil region" evidence="4">
    <location>
        <begin position="447"/>
        <end position="481"/>
    </location>
</feature>
<comment type="similarity">
    <text evidence="3">Belongs to the SFH family.</text>
</comment>
<dbReference type="Gramene" id="PNW75453">
    <property type="protein sequence ID" value="PNW75453"/>
    <property type="gene ID" value="CHLRE_12g527050v5"/>
</dbReference>
<dbReference type="SUPFAM" id="SSF46938">
    <property type="entry name" value="CRAL/TRIO N-terminal domain"/>
    <property type="match status" value="1"/>
</dbReference>
<evidence type="ECO:0000256" key="5">
    <source>
        <dbReference type="SAM" id="MobiDB-lite"/>
    </source>
</evidence>
<evidence type="ECO:0000313" key="7">
    <source>
        <dbReference type="EMBL" id="PNW75453.1"/>
    </source>
</evidence>
<dbReference type="AlphaFoldDB" id="A0A2K3D4I8"/>
<dbReference type="EMBL" id="CM008973">
    <property type="protein sequence ID" value="PNW75453.1"/>
    <property type="molecule type" value="Genomic_DNA"/>
</dbReference>